<evidence type="ECO:0000313" key="3">
    <source>
        <dbReference type="Proteomes" id="UP001165085"/>
    </source>
</evidence>
<dbReference type="Gene3D" id="3.40.50.620">
    <property type="entry name" value="HUPs"/>
    <property type="match status" value="1"/>
</dbReference>
<gene>
    <name evidence="2" type="ORF">TrST_g8273</name>
</gene>
<dbReference type="Pfam" id="PF01467">
    <property type="entry name" value="CTP_transf_like"/>
    <property type="match status" value="1"/>
</dbReference>
<dbReference type="EMBL" id="BRXY01000045">
    <property type="protein sequence ID" value="GMH57255.1"/>
    <property type="molecule type" value="Genomic_DNA"/>
</dbReference>
<dbReference type="AlphaFoldDB" id="A0A9W6ZUW9"/>
<dbReference type="Proteomes" id="UP001165085">
    <property type="component" value="Unassembled WGS sequence"/>
</dbReference>
<sequence>MKTDNLASALRTLTYLRLPTSPLDHLTNLQTLTHVHSHSPPTACNHIILRPTSDRESNFHFETYYMYEVYKYLHNLDKFPRDYVVHPPVQNVCSGVLLESLPDLSVIYGTSTSVGIDSSTSSGLASHVTSVNTFRSSKSLPPLTYTILPSLSIPLTCGTWDRMHYGHRRLLTLAVSLVDPNGVLTIGVTSEDMIKGKERSELLRSYEEREEGVKGFVESLARGFKNNLRIVEIGEKKGTLVEDSSVECLVCSSETVSGVEEVNSERKRKGWKEVEVWVAVRGDEGGMSSTSLRNEIFREEDIKELT</sequence>
<organism evidence="2 3">
    <name type="scientific">Triparma strigata</name>
    <dbReference type="NCBI Taxonomy" id="1606541"/>
    <lineage>
        <taxon>Eukaryota</taxon>
        <taxon>Sar</taxon>
        <taxon>Stramenopiles</taxon>
        <taxon>Ochrophyta</taxon>
        <taxon>Bolidophyceae</taxon>
        <taxon>Parmales</taxon>
        <taxon>Triparmaceae</taxon>
        <taxon>Triparma</taxon>
    </lineage>
</organism>
<evidence type="ECO:0000313" key="2">
    <source>
        <dbReference type="EMBL" id="GMH57255.1"/>
    </source>
</evidence>
<feature type="domain" description="Cytidyltransferase-like" evidence="1">
    <location>
        <begin position="155"/>
        <end position="294"/>
    </location>
</feature>
<reference evidence="3" key="1">
    <citation type="journal article" date="2023" name="Commun. Biol.">
        <title>Genome analysis of Parmales, the sister group of diatoms, reveals the evolutionary specialization of diatoms from phago-mixotrophs to photoautotrophs.</title>
        <authorList>
            <person name="Ban H."/>
            <person name="Sato S."/>
            <person name="Yoshikawa S."/>
            <person name="Yamada K."/>
            <person name="Nakamura Y."/>
            <person name="Ichinomiya M."/>
            <person name="Sato N."/>
            <person name="Blanc-Mathieu R."/>
            <person name="Endo H."/>
            <person name="Kuwata A."/>
            <person name="Ogata H."/>
        </authorList>
    </citation>
    <scope>NUCLEOTIDE SEQUENCE [LARGE SCALE GENOMIC DNA]</scope>
    <source>
        <strain evidence="3">NIES 3701</strain>
    </source>
</reference>
<evidence type="ECO:0000259" key="1">
    <source>
        <dbReference type="Pfam" id="PF01467"/>
    </source>
</evidence>
<dbReference type="SUPFAM" id="SSF52374">
    <property type="entry name" value="Nucleotidylyl transferase"/>
    <property type="match status" value="1"/>
</dbReference>
<name>A0A9W6ZUW9_9STRA</name>
<proteinExistence type="predicted"/>
<accession>A0A9W6ZUW9</accession>
<protein>
    <recommendedName>
        <fullName evidence="1">Cytidyltransferase-like domain-containing protein</fullName>
    </recommendedName>
</protein>
<keyword evidence="3" id="KW-1185">Reference proteome</keyword>
<dbReference type="OrthoDB" id="330671at2759"/>
<dbReference type="GO" id="GO:0003824">
    <property type="term" value="F:catalytic activity"/>
    <property type="evidence" value="ECO:0007669"/>
    <property type="project" value="InterPro"/>
</dbReference>
<dbReference type="InterPro" id="IPR004821">
    <property type="entry name" value="Cyt_trans-like"/>
</dbReference>
<dbReference type="InterPro" id="IPR014729">
    <property type="entry name" value="Rossmann-like_a/b/a_fold"/>
</dbReference>
<comment type="caution">
    <text evidence="2">The sequence shown here is derived from an EMBL/GenBank/DDBJ whole genome shotgun (WGS) entry which is preliminary data.</text>
</comment>